<dbReference type="Proteomes" id="UP000691718">
    <property type="component" value="Unassembled WGS sequence"/>
</dbReference>
<dbReference type="CDD" id="cd19941">
    <property type="entry name" value="TIL"/>
    <property type="match status" value="2"/>
</dbReference>
<reference evidence="3" key="1">
    <citation type="submission" date="2021-04" db="EMBL/GenBank/DDBJ databases">
        <authorList>
            <person name="Tunstrom K."/>
        </authorList>
    </citation>
    <scope>NUCLEOTIDE SEQUENCE</scope>
</reference>
<keyword evidence="4" id="KW-1185">Reference proteome</keyword>
<evidence type="ECO:0000313" key="3">
    <source>
        <dbReference type="EMBL" id="CAG4942802.1"/>
    </source>
</evidence>
<evidence type="ECO:0000313" key="4">
    <source>
        <dbReference type="Proteomes" id="UP000691718"/>
    </source>
</evidence>
<keyword evidence="1" id="KW-1015">Disulfide bond</keyword>
<dbReference type="PANTHER" id="PTHR23259">
    <property type="entry name" value="RIDDLE"/>
    <property type="match status" value="1"/>
</dbReference>
<feature type="domain" description="TIL" evidence="2">
    <location>
        <begin position="14"/>
        <end position="68"/>
    </location>
</feature>
<gene>
    <name evidence="3" type="ORF">PAPOLLO_LOCUS2525</name>
</gene>
<comment type="caution">
    <text evidence="3">The sequence shown here is derived from an EMBL/GenBank/DDBJ whole genome shotgun (WGS) entry which is preliminary data.</text>
</comment>
<dbReference type="InterPro" id="IPR051368">
    <property type="entry name" value="SerProtInhib-TIL_Domain"/>
</dbReference>
<evidence type="ECO:0000256" key="1">
    <source>
        <dbReference type="ARBA" id="ARBA00023157"/>
    </source>
</evidence>
<sequence>MQYFDFRMETYQLCSENEEFKVCGSACPPTCSQPEPDACISVCRMGCFCKSGYYRDESTNECVKQDQCSEIAMETYQLCSENEEFKICGSACPPTCSQPEPDACIPVCRMGCFCKSGYYRDENTNKCVKRDQCSKISSTTYGIDLATTLPQFARQSAWLDDLSGSTAQR</sequence>
<dbReference type="PANTHER" id="PTHR23259:SF70">
    <property type="entry name" value="ACCESSORY GLAND PROTEIN ACP62F-RELATED"/>
    <property type="match status" value="1"/>
</dbReference>
<protein>
    <submittedName>
        <fullName evidence="3">(apollo) hypothetical protein</fullName>
    </submittedName>
</protein>
<proteinExistence type="predicted"/>
<accession>A0A8S3W5W0</accession>
<dbReference type="EMBL" id="CAJQZP010000171">
    <property type="protein sequence ID" value="CAG4942802.1"/>
    <property type="molecule type" value="Genomic_DNA"/>
</dbReference>
<organism evidence="3 4">
    <name type="scientific">Parnassius apollo</name>
    <name type="common">Apollo butterfly</name>
    <name type="synonym">Papilio apollo</name>
    <dbReference type="NCBI Taxonomy" id="110799"/>
    <lineage>
        <taxon>Eukaryota</taxon>
        <taxon>Metazoa</taxon>
        <taxon>Ecdysozoa</taxon>
        <taxon>Arthropoda</taxon>
        <taxon>Hexapoda</taxon>
        <taxon>Insecta</taxon>
        <taxon>Pterygota</taxon>
        <taxon>Neoptera</taxon>
        <taxon>Endopterygota</taxon>
        <taxon>Lepidoptera</taxon>
        <taxon>Glossata</taxon>
        <taxon>Ditrysia</taxon>
        <taxon>Papilionoidea</taxon>
        <taxon>Papilionidae</taxon>
        <taxon>Parnassiinae</taxon>
        <taxon>Parnassini</taxon>
        <taxon>Parnassius</taxon>
        <taxon>Parnassius</taxon>
    </lineage>
</organism>
<name>A0A8S3W5W0_PARAO</name>
<dbReference type="InterPro" id="IPR002919">
    <property type="entry name" value="TIL_dom"/>
</dbReference>
<evidence type="ECO:0000259" key="2">
    <source>
        <dbReference type="Pfam" id="PF01826"/>
    </source>
</evidence>
<dbReference type="AlphaFoldDB" id="A0A8S3W5W0"/>
<feature type="domain" description="TIL" evidence="2">
    <location>
        <begin position="79"/>
        <end position="133"/>
    </location>
</feature>
<dbReference type="Pfam" id="PF01826">
    <property type="entry name" value="TIL"/>
    <property type="match status" value="2"/>
</dbReference>
<dbReference type="OrthoDB" id="6236007at2759"/>